<accession>A0A3N0GHL7</accession>
<evidence type="ECO:0000256" key="3">
    <source>
        <dbReference type="ARBA" id="ARBA00023163"/>
    </source>
</evidence>
<dbReference type="AlphaFoldDB" id="A0A3N0GHL7"/>
<feature type="DNA-binding region" description="H-T-H motif" evidence="4">
    <location>
        <begin position="40"/>
        <end position="59"/>
    </location>
</feature>
<dbReference type="Pfam" id="PF00440">
    <property type="entry name" value="TetR_N"/>
    <property type="match status" value="1"/>
</dbReference>
<keyword evidence="3" id="KW-0804">Transcription</keyword>
<proteinExistence type="predicted"/>
<feature type="domain" description="HTH tetR-type" evidence="5">
    <location>
        <begin position="17"/>
        <end position="77"/>
    </location>
</feature>
<dbReference type="PANTHER" id="PTHR30055:SF234">
    <property type="entry name" value="HTH-TYPE TRANSCRIPTIONAL REGULATOR BETI"/>
    <property type="match status" value="1"/>
</dbReference>
<organism evidence="6 7">
    <name type="scientific">Nocardioides pocheonensis</name>
    <dbReference type="NCBI Taxonomy" id="661485"/>
    <lineage>
        <taxon>Bacteria</taxon>
        <taxon>Bacillati</taxon>
        <taxon>Actinomycetota</taxon>
        <taxon>Actinomycetes</taxon>
        <taxon>Propionibacteriales</taxon>
        <taxon>Nocardioidaceae</taxon>
        <taxon>Nocardioides</taxon>
    </lineage>
</organism>
<dbReference type="SUPFAM" id="SSF46689">
    <property type="entry name" value="Homeodomain-like"/>
    <property type="match status" value="1"/>
</dbReference>
<dbReference type="OrthoDB" id="3382616at2"/>
<dbReference type="PROSITE" id="PS50977">
    <property type="entry name" value="HTH_TETR_2"/>
    <property type="match status" value="1"/>
</dbReference>
<evidence type="ECO:0000313" key="7">
    <source>
        <dbReference type="Proteomes" id="UP000279994"/>
    </source>
</evidence>
<dbReference type="InterPro" id="IPR050109">
    <property type="entry name" value="HTH-type_TetR-like_transc_reg"/>
</dbReference>
<protein>
    <submittedName>
        <fullName evidence="6">TetR/AcrR family transcriptional regulator</fullName>
    </submittedName>
</protein>
<dbReference type="EMBL" id="RJSF01000047">
    <property type="protein sequence ID" value="RNM11696.1"/>
    <property type="molecule type" value="Genomic_DNA"/>
</dbReference>
<evidence type="ECO:0000256" key="1">
    <source>
        <dbReference type="ARBA" id="ARBA00023015"/>
    </source>
</evidence>
<keyword evidence="2 4" id="KW-0238">DNA-binding</keyword>
<keyword evidence="1" id="KW-0805">Transcription regulation</keyword>
<dbReference type="PANTHER" id="PTHR30055">
    <property type="entry name" value="HTH-TYPE TRANSCRIPTIONAL REGULATOR RUTR"/>
    <property type="match status" value="1"/>
</dbReference>
<keyword evidence="7" id="KW-1185">Reference proteome</keyword>
<evidence type="ECO:0000256" key="2">
    <source>
        <dbReference type="ARBA" id="ARBA00023125"/>
    </source>
</evidence>
<dbReference type="InterPro" id="IPR009057">
    <property type="entry name" value="Homeodomain-like_sf"/>
</dbReference>
<dbReference type="InterPro" id="IPR001647">
    <property type="entry name" value="HTH_TetR"/>
</dbReference>
<evidence type="ECO:0000259" key="5">
    <source>
        <dbReference type="PROSITE" id="PS50977"/>
    </source>
</evidence>
<dbReference type="GO" id="GO:0000976">
    <property type="term" value="F:transcription cis-regulatory region binding"/>
    <property type="evidence" value="ECO:0007669"/>
    <property type="project" value="TreeGrafter"/>
</dbReference>
<dbReference type="InterPro" id="IPR036271">
    <property type="entry name" value="Tet_transcr_reg_TetR-rel_C_sf"/>
</dbReference>
<name>A0A3N0GHL7_9ACTN</name>
<sequence length="218" mass="24589">MRADPSPELGMRERKKKDSMARLQTAARELMWAKGYEAVTTKEIALQADMGEATLFRYVPSKLDLFLLVYGQEFEKVVDDCEGAIAKLLDDSSTHPDSYVKRILASYDMFAQLYKRYPELAFTFVKESFGTSTAVGSSGLEYADRWFGLLEQVLERGQQAGALVAMDTPVVVQNCHALYVHEVLRSHARRLPKAAMPKRLRHRLATLLEPLQASASNR</sequence>
<evidence type="ECO:0000256" key="4">
    <source>
        <dbReference type="PROSITE-ProRule" id="PRU00335"/>
    </source>
</evidence>
<dbReference type="Proteomes" id="UP000279994">
    <property type="component" value="Unassembled WGS sequence"/>
</dbReference>
<evidence type="ECO:0000313" key="6">
    <source>
        <dbReference type="EMBL" id="RNM11696.1"/>
    </source>
</evidence>
<reference evidence="6 7" key="1">
    <citation type="submission" date="2018-11" db="EMBL/GenBank/DDBJ databases">
        <authorList>
            <person name="Li F."/>
        </authorList>
    </citation>
    <scope>NUCLEOTIDE SEQUENCE [LARGE SCALE GENOMIC DNA]</scope>
    <source>
        <strain evidence="6 7">Gsoil 818</strain>
    </source>
</reference>
<comment type="caution">
    <text evidence="6">The sequence shown here is derived from an EMBL/GenBank/DDBJ whole genome shotgun (WGS) entry which is preliminary data.</text>
</comment>
<dbReference type="GO" id="GO:0003700">
    <property type="term" value="F:DNA-binding transcription factor activity"/>
    <property type="evidence" value="ECO:0007669"/>
    <property type="project" value="TreeGrafter"/>
</dbReference>
<dbReference type="Gene3D" id="1.10.357.10">
    <property type="entry name" value="Tetracycline Repressor, domain 2"/>
    <property type="match status" value="1"/>
</dbReference>
<dbReference type="SUPFAM" id="SSF48498">
    <property type="entry name" value="Tetracyclin repressor-like, C-terminal domain"/>
    <property type="match status" value="1"/>
</dbReference>
<gene>
    <name evidence="6" type="ORF">EFL26_21280</name>
</gene>